<feature type="region of interest" description="Disordered" evidence="8">
    <location>
        <begin position="38"/>
        <end position="58"/>
    </location>
</feature>
<comment type="caution">
    <text evidence="10">The sequence shown here is derived from an EMBL/GenBank/DDBJ whole genome shotgun (WGS) entry which is preliminary data.</text>
</comment>
<dbReference type="Pfam" id="PF20142">
    <property type="entry name" value="Scaffold"/>
    <property type="match status" value="1"/>
</dbReference>
<evidence type="ECO:0000256" key="2">
    <source>
        <dbReference type="ARBA" id="ARBA00005992"/>
    </source>
</evidence>
<name>A0A2T5UC21_9SPHN</name>
<evidence type="ECO:0000256" key="8">
    <source>
        <dbReference type="SAM" id="MobiDB-lite"/>
    </source>
</evidence>
<feature type="compositionally biased region" description="Low complexity" evidence="8">
    <location>
        <begin position="40"/>
        <end position="58"/>
    </location>
</feature>
<feature type="active site" description="Proton donor/acceptor" evidence="7">
    <location>
        <position position="381"/>
    </location>
</feature>
<reference evidence="10 11" key="1">
    <citation type="submission" date="2018-04" db="EMBL/GenBank/DDBJ databases">
        <title>Genomic Encyclopedia of Type Strains, Phase III (KMG-III): the genomes of soil and plant-associated and newly described type strains.</title>
        <authorList>
            <person name="Whitman W."/>
        </authorList>
    </citation>
    <scope>NUCLEOTIDE SEQUENCE [LARGE SCALE GENOMIC DNA]</scope>
    <source>
        <strain evidence="10 11">MA-olki</strain>
    </source>
</reference>
<evidence type="ECO:0000313" key="11">
    <source>
        <dbReference type="Proteomes" id="UP000244013"/>
    </source>
</evidence>
<dbReference type="GO" id="GO:0004180">
    <property type="term" value="F:carboxypeptidase activity"/>
    <property type="evidence" value="ECO:0007669"/>
    <property type="project" value="UniProtKB-ARBA"/>
</dbReference>
<accession>A0A2T5UC21</accession>
<feature type="active site" description="Nucleophile" evidence="7">
    <location>
        <position position="400"/>
    </location>
</feature>
<evidence type="ECO:0000256" key="6">
    <source>
        <dbReference type="ARBA" id="ARBA00023316"/>
    </source>
</evidence>
<dbReference type="GO" id="GO:0009252">
    <property type="term" value="P:peptidoglycan biosynthetic process"/>
    <property type="evidence" value="ECO:0007669"/>
    <property type="project" value="UniProtKB-UniPathway"/>
</dbReference>
<evidence type="ECO:0000256" key="5">
    <source>
        <dbReference type="ARBA" id="ARBA00022984"/>
    </source>
</evidence>
<dbReference type="EMBL" id="QAYE01000001">
    <property type="protein sequence ID" value="PTW49047.1"/>
    <property type="molecule type" value="Genomic_DNA"/>
</dbReference>
<dbReference type="PROSITE" id="PS52029">
    <property type="entry name" value="LD_TPASE"/>
    <property type="match status" value="1"/>
</dbReference>
<dbReference type="InterPro" id="IPR038063">
    <property type="entry name" value="Transpep_catalytic_dom"/>
</dbReference>
<protein>
    <submittedName>
        <fullName evidence="10">Murein L,D-transpeptidase YcbB/YkuD</fullName>
    </submittedName>
</protein>
<dbReference type="Gene3D" id="1.10.101.10">
    <property type="entry name" value="PGBD-like superfamily/PGBD"/>
    <property type="match status" value="1"/>
</dbReference>
<dbReference type="SUPFAM" id="SSF141523">
    <property type="entry name" value="L,D-transpeptidase catalytic domain-like"/>
    <property type="match status" value="1"/>
</dbReference>
<organism evidence="10 11">
    <name type="scientific">Sphingomonas faeni</name>
    <dbReference type="NCBI Taxonomy" id="185950"/>
    <lineage>
        <taxon>Bacteria</taxon>
        <taxon>Pseudomonadati</taxon>
        <taxon>Pseudomonadota</taxon>
        <taxon>Alphaproteobacteria</taxon>
        <taxon>Sphingomonadales</taxon>
        <taxon>Sphingomonadaceae</taxon>
        <taxon>Sphingomonas</taxon>
    </lineage>
</organism>
<dbReference type="GO" id="GO:0071555">
    <property type="term" value="P:cell wall organization"/>
    <property type="evidence" value="ECO:0007669"/>
    <property type="project" value="UniProtKB-UniRule"/>
</dbReference>
<evidence type="ECO:0000259" key="9">
    <source>
        <dbReference type="PROSITE" id="PS52029"/>
    </source>
</evidence>
<evidence type="ECO:0000256" key="4">
    <source>
        <dbReference type="ARBA" id="ARBA00022960"/>
    </source>
</evidence>
<dbReference type="InterPro" id="IPR052905">
    <property type="entry name" value="LD-transpeptidase_YkuD-like"/>
</dbReference>
<sequence length="494" mass="52803">MYVQIVGELLVRLGLIGASLLAMTCALSACEVKTTTASNTQQPAEAAAPAGAPTGWTTTTAGQLRKAIAARGAHGLDRMSFDASAQPGAGDDAFTKAALAYGKALSQGATDPTKLFDVYTVSRPQVDVGRGLAAALQAGDVGKWLSGLAPQDENYARLSKAYLATPKWEQTPASAIPDTGKPIKPGEADPRVPAIAHQLVAFDYLDKAAAQGDRLTPAMILAIKKMQADYGIKPDGMIGSAALGILNLSDADRARAIAVNMERLRWLDRNAPTTRIDVNLAAARLSYWRDGKLVDSRKVVVGEPDKETPQLGSPIFRLVANPTWTVPRSVEKKEMAGKGAGYLRANSLAWKNGWLVQQSGPKNSLGLVKFDMSNDHAIYLHDTPAKQLFAEIQRQRSHGCVRVEDALGFAELLAKDEGVTDQWHAARATGKETFVKLPKEIPVRLLYQTVLFDDAGEPVIRADPYGWNDRVAVALGLGTSASYKPAARDADVGP</sequence>
<keyword evidence="3" id="KW-0808">Transferase</keyword>
<comment type="similarity">
    <text evidence="2">Belongs to the YkuD family.</text>
</comment>
<dbReference type="PANTHER" id="PTHR41533:SF2">
    <property type="entry name" value="BLR7131 PROTEIN"/>
    <property type="match status" value="1"/>
</dbReference>
<dbReference type="UniPathway" id="UPA00219"/>
<evidence type="ECO:0000256" key="7">
    <source>
        <dbReference type="PROSITE-ProRule" id="PRU01373"/>
    </source>
</evidence>
<dbReference type="InterPro" id="IPR036365">
    <property type="entry name" value="PGBD-like_sf"/>
</dbReference>
<dbReference type="Pfam" id="PF03734">
    <property type="entry name" value="YkuD"/>
    <property type="match status" value="1"/>
</dbReference>
<keyword evidence="4 7" id="KW-0133">Cell shape</keyword>
<dbReference type="InterPro" id="IPR036366">
    <property type="entry name" value="PGBDSf"/>
</dbReference>
<keyword evidence="5 7" id="KW-0573">Peptidoglycan synthesis</keyword>
<evidence type="ECO:0000256" key="3">
    <source>
        <dbReference type="ARBA" id="ARBA00022679"/>
    </source>
</evidence>
<dbReference type="SUPFAM" id="SSF47090">
    <property type="entry name" value="PGBD-like"/>
    <property type="match status" value="1"/>
</dbReference>
<dbReference type="InterPro" id="IPR045380">
    <property type="entry name" value="LD_TPept_scaffold_dom"/>
</dbReference>
<dbReference type="Proteomes" id="UP000244013">
    <property type="component" value="Unassembled WGS sequence"/>
</dbReference>
<dbReference type="Gene3D" id="2.40.440.10">
    <property type="entry name" value="L,D-transpeptidase catalytic domain-like"/>
    <property type="match status" value="1"/>
</dbReference>
<dbReference type="CDD" id="cd16913">
    <property type="entry name" value="YkuD_like"/>
    <property type="match status" value="1"/>
</dbReference>
<keyword evidence="6 7" id="KW-0961">Cell wall biogenesis/degradation</keyword>
<dbReference type="GO" id="GO:0016740">
    <property type="term" value="F:transferase activity"/>
    <property type="evidence" value="ECO:0007669"/>
    <property type="project" value="UniProtKB-KW"/>
</dbReference>
<dbReference type="GO" id="GO:0008360">
    <property type="term" value="P:regulation of cell shape"/>
    <property type="evidence" value="ECO:0007669"/>
    <property type="project" value="UniProtKB-UniRule"/>
</dbReference>
<comment type="pathway">
    <text evidence="1 7">Cell wall biogenesis; peptidoglycan biosynthesis.</text>
</comment>
<feature type="domain" description="L,D-TPase catalytic" evidence="9">
    <location>
        <begin position="274"/>
        <end position="424"/>
    </location>
</feature>
<evidence type="ECO:0000256" key="1">
    <source>
        <dbReference type="ARBA" id="ARBA00004752"/>
    </source>
</evidence>
<proteinExistence type="inferred from homology"/>
<gene>
    <name evidence="10" type="ORF">C8J25_101550</name>
</gene>
<dbReference type="InterPro" id="IPR005490">
    <property type="entry name" value="LD_TPept_cat_dom"/>
</dbReference>
<evidence type="ECO:0000313" key="10">
    <source>
        <dbReference type="EMBL" id="PTW49047.1"/>
    </source>
</evidence>
<dbReference type="PANTHER" id="PTHR41533">
    <property type="entry name" value="L,D-TRANSPEPTIDASE HI_1667-RELATED"/>
    <property type="match status" value="1"/>
</dbReference>
<dbReference type="AlphaFoldDB" id="A0A2T5UC21"/>